<dbReference type="InterPro" id="IPR050173">
    <property type="entry name" value="ABC_transporter_C-like"/>
</dbReference>
<feature type="transmembrane region" description="Helical" evidence="10">
    <location>
        <begin position="1140"/>
        <end position="1162"/>
    </location>
</feature>
<dbReference type="Proteomes" id="UP001605036">
    <property type="component" value="Unassembled WGS sequence"/>
</dbReference>
<dbReference type="EMBL" id="JBHFFA010000007">
    <property type="protein sequence ID" value="KAL2613213.1"/>
    <property type="molecule type" value="Genomic_DNA"/>
</dbReference>
<keyword evidence="5" id="KW-0677">Repeat</keyword>
<organism evidence="13 14">
    <name type="scientific">Riccia fluitans</name>
    <dbReference type="NCBI Taxonomy" id="41844"/>
    <lineage>
        <taxon>Eukaryota</taxon>
        <taxon>Viridiplantae</taxon>
        <taxon>Streptophyta</taxon>
        <taxon>Embryophyta</taxon>
        <taxon>Marchantiophyta</taxon>
        <taxon>Marchantiopsida</taxon>
        <taxon>Marchantiidae</taxon>
        <taxon>Marchantiales</taxon>
        <taxon>Ricciaceae</taxon>
        <taxon>Riccia</taxon>
    </lineage>
</organism>
<dbReference type="GO" id="GO:0005524">
    <property type="term" value="F:ATP binding"/>
    <property type="evidence" value="ECO:0007669"/>
    <property type="project" value="UniProtKB-KW"/>
</dbReference>
<feature type="transmembrane region" description="Helical" evidence="10">
    <location>
        <begin position="309"/>
        <end position="329"/>
    </location>
</feature>
<evidence type="ECO:0000256" key="3">
    <source>
        <dbReference type="ARBA" id="ARBA00022448"/>
    </source>
</evidence>
<feature type="domain" description="ABC transmembrane type-1" evidence="12">
    <location>
        <begin position="313"/>
        <end position="582"/>
    </location>
</feature>
<protein>
    <submittedName>
        <fullName evidence="13">Uncharacterized protein</fullName>
    </submittedName>
</protein>
<dbReference type="Gene3D" id="3.40.50.300">
    <property type="entry name" value="P-loop containing nucleotide triphosphate hydrolases"/>
    <property type="match status" value="2"/>
</dbReference>
<feature type="transmembrane region" description="Helical" evidence="10">
    <location>
        <begin position="1168"/>
        <end position="1190"/>
    </location>
</feature>
<feature type="transmembrane region" description="Helical" evidence="10">
    <location>
        <begin position="1056"/>
        <end position="1074"/>
    </location>
</feature>
<feature type="transmembrane region" description="Helical" evidence="10">
    <location>
        <begin position="442"/>
        <end position="461"/>
    </location>
</feature>
<evidence type="ECO:0000256" key="9">
    <source>
        <dbReference type="ARBA" id="ARBA00023136"/>
    </source>
</evidence>
<dbReference type="InterPro" id="IPR044726">
    <property type="entry name" value="ABCC_6TM_D2"/>
</dbReference>
<evidence type="ECO:0000256" key="2">
    <source>
        <dbReference type="ARBA" id="ARBA00009726"/>
    </source>
</evidence>
<keyword evidence="8 10" id="KW-1133">Transmembrane helix</keyword>
<dbReference type="PROSITE" id="PS00211">
    <property type="entry name" value="ABC_TRANSPORTER_1"/>
    <property type="match status" value="1"/>
</dbReference>
<dbReference type="FunFam" id="3.40.50.300:FF:000508">
    <property type="entry name" value="ABC transporter C family member 5"/>
    <property type="match status" value="1"/>
</dbReference>
<dbReference type="InterPro" id="IPR003439">
    <property type="entry name" value="ABC_transporter-like_ATP-bd"/>
</dbReference>
<evidence type="ECO:0000313" key="13">
    <source>
        <dbReference type="EMBL" id="KAL2613213.1"/>
    </source>
</evidence>
<feature type="transmembrane region" description="Helical" evidence="10">
    <location>
        <begin position="957"/>
        <end position="977"/>
    </location>
</feature>
<evidence type="ECO:0000256" key="5">
    <source>
        <dbReference type="ARBA" id="ARBA00022737"/>
    </source>
</evidence>
<keyword evidence="7" id="KW-0067">ATP-binding</keyword>
<feature type="transmembrane region" description="Helical" evidence="10">
    <location>
        <begin position="1027"/>
        <end position="1050"/>
    </location>
</feature>
<sequence>MAAFQDCDLGGLNFKALVTGAMKFEACSVPALAAVIHAMFGLILLFKITVDWKNADTVTKSPRKFLSTLHLLFTWFSGLLSLVLLLALIISIWLWRERHYHAFPLDEVIILLLQAFGWFATFLALNREETHERALYERYLRLWHVVALFVSLPAAVSHSFSMSIDLLLVVVPSLMLLALVSGYFTGMIHTKNQNWGRIPTEPSLKQPLLDQFNDEPLPDLSGFSKAGVLSRLVFSWVEGLLAIGSKRPLQCEDLPPMSVEDDAAYNYNEFSVHWDNQKRQTPAGSPPSLWAAVVRTYWRGFLVPMSSGFVWSIAFFVGPLTLHFILMYLGAEGRMVWQGAVLVVIMFLGKCTECLARNFMIFRSWKLGFRMWSGVGSAVYFKTLRLSNKAKQEWSVGEITNIISSDVQKFLQLNLALVQTILLPFQMIAAGAILFWVVGISMIAGLSTLLIVVAVNVFVVGKMRTFRVKYLQAKDARMKSTVECLSNMKVIKLQSWDQLFLHKIEALRSVERGWVAKFMYTWACSIMVIWAAPVLVATVTFFTMYWLGEPLDTGKVFTAITTFSVIKEPVQQFPDNVSNVLQMLVSMARIRVYLCADEVDDTAVKREDESNSDYAVEIESASFTWGSESDAVAIRDLSLRIPKGACFAVCGSVGSGKSSLLYCIMGELQKITGSAKLCGTVAYVAQTAWIQTKSVRDNILFGRPMDVERYEDALRTAGLKTDLEQMPYGDRTEIGERGINMSGGQKQRIQLARAVYADADVYVLDDPFSAVDAHTASLLFQECVRGVLKEKTVVLVTHQVEFLQATDCILVMKDGSIVQSGRYDELVREGREFGAFVSALHASLHSVNQVKEDAIAKGQDALPEKEKFISEVANHQREKSVRNNQEANERKDEFIQKEERKVGGVNSHLIWTYATRTYGGAFFLLIVGLNVVAYALQVAGDSWLAGADSSMSQLAYVRVYALLTIGGVIAVLLRSLATAFSGISTAQAFFETMLRNIMRAPILFFDTTPLGRIISRSSSDQTSIEVDLPNAVSLSIFNMIGLLGTVMVTSYVTPQLLFLVLPLAMLLLNVRLHFGKSMREIMRLLQVCEAPVFLHVGETLAGITTIRAFREQNWFAATNAERFEDYQRCGFHFQAIGNWFAFRVQFLCATLVSTVSFLLILLPSDSLGPGMAGLALTYAMGLNAVLGGLLTNTSNAESKLISVERVNQYSNLTSEAPLVIEDHRPPVDWPDEGKIVLDKLQFRYRANAPLVLKGVSCVIEAREKVGVVGRTGSGKSTLVQALFRLVEPAGGRILIDGLDITTVGLSDLRSRLNVIPQEPAVFEGSLRSNLDPFDKHTDHEIWKALEKCHLADAVRSKREKLNATVSQGGDNWSVGERQLLCLGRALLTRAKILVLDEATASVDINTDTIIQRTIREHFGNCTLISVAHRIPSVIDADRVLVLDAGYLKENASPEILLSNPNSLFSKLVYEYTDRTGVH</sequence>
<dbReference type="FunFam" id="1.20.1560.10:FF:000013">
    <property type="entry name" value="ABC transporter C family member 2"/>
    <property type="match status" value="1"/>
</dbReference>
<dbReference type="CDD" id="cd18579">
    <property type="entry name" value="ABC_6TM_ABCC_D1"/>
    <property type="match status" value="1"/>
</dbReference>
<dbReference type="InterPro" id="IPR017871">
    <property type="entry name" value="ABC_transporter-like_CS"/>
</dbReference>
<dbReference type="InterPro" id="IPR027417">
    <property type="entry name" value="P-loop_NTPase"/>
</dbReference>
<feature type="transmembrane region" description="Helical" evidence="10">
    <location>
        <begin position="335"/>
        <end position="356"/>
    </location>
</feature>
<dbReference type="SUPFAM" id="SSF52540">
    <property type="entry name" value="P-loop containing nucleoside triphosphate hydrolases"/>
    <property type="match status" value="2"/>
</dbReference>
<dbReference type="InterPro" id="IPR003593">
    <property type="entry name" value="AAA+_ATPase"/>
</dbReference>
<proteinExistence type="inferred from homology"/>
<feature type="transmembrane region" description="Helical" evidence="10">
    <location>
        <begin position="71"/>
        <end position="96"/>
    </location>
</feature>
<feature type="transmembrane region" description="Helical" evidence="10">
    <location>
        <begin position="518"/>
        <end position="547"/>
    </location>
</feature>
<keyword evidence="9 10" id="KW-0472">Membrane</keyword>
<dbReference type="PANTHER" id="PTHR24223:SF445">
    <property type="entry name" value="ATP-BINDING CASSETTE TRANSPORTER, SUBFAMILY C, MEMBER 4, SMABCC4"/>
    <property type="match status" value="1"/>
</dbReference>
<evidence type="ECO:0000256" key="7">
    <source>
        <dbReference type="ARBA" id="ARBA00022840"/>
    </source>
</evidence>
<keyword evidence="4 10" id="KW-0812">Transmembrane</keyword>
<keyword evidence="3" id="KW-0813">Transport</keyword>
<evidence type="ECO:0000256" key="8">
    <source>
        <dbReference type="ARBA" id="ARBA00022989"/>
    </source>
</evidence>
<dbReference type="Gene3D" id="1.20.1560.10">
    <property type="entry name" value="ABC transporter type 1, transmembrane domain"/>
    <property type="match status" value="2"/>
</dbReference>
<dbReference type="GO" id="GO:0016020">
    <property type="term" value="C:membrane"/>
    <property type="evidence" value="ECO:0007669"/>
    <property type="project" value="UniProtKB-SubCell"/>
</dbReference>
<keyword evidence="14" id="KW-1185">Reference proteome</keyword>
<evidence type="ECO:0000259" key="11">
    <source>
        <dbReference type="PROSITE" id="PS50893"/>
    </source>
</evidence>
<dbReference type="FunFam" id="1.20.1560.10:FF:000003">
    <property type="entry name" value="ABC transporter C family member 10"/>
    <property type="match status" value="1"/>
</dbReference>
<dbReference type="PROSITE" id="PS50929">
    <property type="entry name" value="ABC_TM1F"/>
    <property type="match status" value="2"/>
</dbReference>
<dbReference type="Pfam" id="PF00664">
    <property type="entry name" value="ABC_membrane"/>
    <property type="match status" value="2"/>
</dbReference>
<keyword evidence="6" id="KW-0547">Nucleotide-binding</keyword>
<comment type="similarity">
    <text evidence="2">Belongs to the ABC transporter superfamily. ABCC family. Conjugate transporter (TC 3.A.1.208) subfamily.</text>
</comment>
<reference evidence="13 14" key="1">
    <citation type="submission" date="2024-09" db="EMBL/GenBank/DDBJ databases">
        <title>Chromosome-scale assembly of Riccia fluitans.</title>
        <authorList>
            <person name="Paukszto L."/>
            <person name="Sawicki J."/>
            <person name="Karawczyk K."/>
            <person name="Piernik-Szablinska J."/>
            <person name="Szczecinska M."/>
            <person name="Mazdziarz M."/>
        </authorList>
    </citation>
    <scope>NUCLEOTIDE SEQUENCE [LARGE SCALE GENOMIC DNA]</scope>
    <source>
        <strain evidence="13">Rf_01</strain>
        <tissue evidence="13">Aerial parts of the thallus</tissue>
    </source>
</reference>
<feature type="transmembrane region" description="Helical" evidence="10">
    <location>
        <begin position="139"/>
        <end position="160"/>
    </location>
</feature>
<dbReference type="InterPro" id="IPR036640">
    <property type="entry name" value="ABC1_TM_sf"/>
</dbReference>
<feature type="domain" description="ABC transporter" evidence="11">
    <location>
        <begin position="616"/>
        <end position="839"/>
    </location>
</feature>
<dbReference type="PROSITE" id="PS50893">
    <property type="entry name" value="ABC_TRANSPORTER_2"/>
    <property type="match status" value="2"/>
</dbReference>
<feature type="transmembrane region" description="Helical" evidence="10">
    <location>
        <begin position="108"/>
        <end position="127"/>
    </location>
</feature>
<evidence type="ECO:0000256" key="1">
    <source>
        <dbReference type="ARBA" id="ARBA00004141"/>
    </source>
</evidence>
<evidence type="ECO:0000313" key="14">
    <source>
        <dbReference type="Proteomes" id="UP001605036"/>
    </source>
</evidence>
<comment type="caution">
    <text evidence="13">The sequence shown here is derived from an EMBL/GenBank/DDBJ whole genome shotgun (WGS) entry which is preliminary data.</text>
</comment>
<feature type="domain" description="ABC transmembrane type-1" evidence="12">
    <location>
        <begin position="931"/>
        <end position="1198"/>
    </location>
</feature>
<dbReference type="CDD" id="cd03250">
    <property type="entry name" value="ABCC_MRP_domain1"/>
    <property type="match status" value="1"/>
</dbReference>
<evidence type="ECO:0000256" key="10">
    <source>
        <dbReference type="SAM" id="Phobius"/>
    </source>
</evidence>
<evidence type="ECO:0000259" key="12">
    <source>
        <dbReference type="PROSITE" id="PS50929"/>
    </source>
</evidence>
<dbReference type="InterPro" id="IPR011527">
    <property type="entry name" value="ABC1_TM_dom"/>
</dbReference>
<feature type="transmembrane region" description="Helical" evidence="10">
    <location>
        <begin position="413"/>
        <end position="436"/>
    </location>
</feature>
<feature type="transmembrane region" description="Helical" evidence="10">
    <location>
        <begin position="918"/>
        <end position="936"/>
    </location>
</feature>
<dbReference type="CDD" id="cd18580">
    <property type="entry name" value="ABC_6TM_ABCC_D2"/>
    <property type="match status" value="1"/>
</dbReference>
<gene>
    <name evidence="13" type="ORF">R1flu_024905</name>
</gene>
<dbReference type="FunFam" id="3.40.50.300:FF:000163">
    <property type="entry name" value="Multidrug resistance-associated protein member 4"/>
    <property type="match status" value="1"/>
</dbReference>
<evidence type="ECO:0000256" key="4">
    <source>
        <dbReference type="ARBA" id="ARBA00022692"/>
    </source>
</evidence>
<dbReference type="InterPro" id="IPR044746">
    <property type="entry name" value="ABCC_6TM_D1"/>
</dbReference>
<dbReference type="PANTHER" id="PTHR24223">
    <property type="entry name" value="ATP-BINDING CASSETTE SUB-FAMILY C"/>
    <property type="match status" value="1"/>
</dbReference>
<dbReference type="SUPFAM" id="SSF90123">
    <property type="entry name" value="ABC transporter transmembrane region"/>
    <property type="match status" value="2"/>
</dbReference>
<evidence type="ECO:0000256" key="6">
    <source>
        <dbReference type="ARBA" id="ARBA00022741"/>
    </source>
</evidence>
<dbReference type="Pfam" id="PF00005">
    <property type="entry name" value="ABC_tran"/>
    <property type="match status" value="2"/>
</dbReference>
<accession>A0ABD1Y0B0</accession>
<dbReference type="SMART" id="SM00382">
    <property type="entry name" value="AAA"/>
    <property type="match status" value="2"/>
</dbReference>
<feature type="transmembrane region" description="Helical" evidence="10">
    <location>
        <begin position="166"/>
        <end position="188"/>
    </location>
</feature>
<feature type="domain" description="ABC transporter" evidence="11">
    <location>
        <begin position="1235"/>
        <end position="1469"/>
    </location>
</feature>
<name>A0ABD1Y0B0_9MARC</name>
<dbReference type="CDD" id="cd03244">
    <property type="entry name" value="ABCC_MRP_domain2"/>
    <property type="match status" value="1"/>
</dbReference>
<feature type="transmembrane region" description="Helical" evidence="10">
    <location>
        <begin position="31"/>
        <end position="50"/>
    </location>
</feature>
<comment type="subcellular location">
    <subcellularLocation>
        <location evidence="1">Membrane</location>
        <topology evidence="1">Multi-pass membrane protein</topology>
    </subcellularLocation>
</comment>